<accession>A0ABU1DDB9</accession>
<keyword evidence="1" id="KW-0732">Signal</keyword>
<evidence type="ECO:0000313" key="4">
    <source>
        <dbReference type="Proteomes" id="UP001181622"/>
    </source>
</evidence>
<dbReference type="PANTHER" id="PTHR43208:SF1">
    <property type="entry name" value="ABC TRANSPORTER SUBSTRATE-BINDING PROTEIN"/>
    <property type="match status" value="1"/>
</dbReference>
<dbReference type="PANTHER" id="PTHR43208">
    <property type="entry name" value="ABC TRANSPORTER SUBSTRATE-BINDING PROTEIN"/>
    <property type="match status" value="1"/>
</dbReference>
<gene>
    <name evidence="3" type="ORF">IHQ68_05290</name>
</gene>
<dbReference type="InterPro" id="IPR019546">
    <property type="entry name" value="TAT_signal_bac_arc"/>
</dbReference>
<comment type="caution">
    <text evidence="3">The sequence shown here is derived from an EMBL/GenBank/DDBJ whole genome shotgun (WGS) entry which is preliminary data.</text>
</comment>
<proteinExistence type="predicted"/>
<dbReference type="CDD" id="cd19963">
    <property type="entry name" value="PBP1_BMP-like"/>
    <property type="match status" value="1"/>
</dbReference>
<dbReference type="NCBIfam" id="TIGR01409">
    <property type="entry name" value="TAT_signal_seq"/>
    <property type="match status" value="1"/>
</dbReference>
<name>A0ABU1DDB9_9HYPH</name>
<dbReference type="RefSeq" id="WP_309389544.1">
    <property type="nucleotide sequence ID" value="NZ_JADBEO010000008.1"/>
</dbReference>
<dbReference type="EMBL" id="JADBEO010000008">
    <property type="protein sequence ID" value="MDR4306034.1"/>
    <property type="molecule type" value="Genomic_DNA"/>
</dbReference>
<dbReference type="PROSITE" id="PS51318">
    <property type="entry name" value="TAT"/>
    <property type="match status" value="1"/>
</dbReference>
<sequence length="374" mass="39929">MTDLAISRRSLLKTSAAGAALGLVGWPAFPTRVRAAATTIGFIYVGPKDDFGYNQAHAEGAKALKALDGIELVEEENVPETVDVQKTMESMINLDGASLLFPTSFGYFDPHMLAMCKKFPDVQFRHCGGLWDKSKHPTNAGSYFGYIAMGQYLNGVVAGHTTKSKKIGFVAAKPIPQVLNNVNAFLLGARAVDPTITCQVIFTGEWSLAVKEAEAVNALVDQGADVITCHVDGPKVVVQTAANRGAFVCGYHASQAPLAPEKYLTGAEWNWATVYTMYAKHLLAGEPLPNFTRGGIQDGFVKMSPLGPAVSEPARKQFEATLADIRKGGYAVIKGPLKDNRGKEIAAVGKAFPETAIELESTSFLVEGVQGSTS</sequence>
<dbReference type="Pfam" id="PF02608">
    <property type="entry name" value="Bmp"/>
    <property type="match status" value="1"/>
</dbReference>
<reference evidence="3" key="1">
    <citation type="submission" date="2020-10" db="EMBL/GenBank/DDBJ databases">
        <authorList>
            <person name="Abbas A."/>
            <person name="Razzaq R."/>
            <person name="Waqas M."/>
            <person name="Abbas N."/>
            <person name="Nielsen T.K."/>
            <person name="Hansen L.H."/>
            <person name="Hussain S."/>
            <person name="Shahid M."/>
        </authorList>
    </citation>
    <scope>NUCLEOTIDE SEQUENCE</scope>
    <source>
        <strain evidence="3">S14</strain>
    </source>
</reference>
<dbReference type="Gene3D" id="3.40.50.2300">
    <property type="match status" value="2"/>
</dbReference>
<feature type="domain" description="ABC transporter substrate-binding protein PnrA-like" evidence="2">
    <location>
        <begin position="38"/>
        <end position="317"/>
    </location>
</feature>
<evidence type="ECO:0000313" key="3">
    <source>
        <dbReference type="EMBL" id="MDR4306034.1"/>
    </source>
</evidence>
<dbReference type="InterPro" id="IPR006311">
    <property type="entry name" value="TAT_signal"/>
</dbReference>
<keyword evidence="4" id="KW-1185">Reference proteome</keyword>
<evidence type="ECO:0000259" key="2">
    <source>
        <dbReference type="Pfam" id="PF02608"/>
    </source>
</evidence>
<dbReference type="Proteomes" id="UP001181622">
    <property type="component" value="Unassembled WGS sequence"/>
</dbReference>
<evidence type="ECO:0000256" key="1">
    <source>
        <dbReference type="ARBA" id="ARBA00022729"/>
    </source>
</evidence>
<dbReference type="InterPro" id="IPR003760">
    <property type="entry name" value="PnrA-like"/>
</dbReference>
<protein>
    <submittedName>
        <fullName evidence="3">BMP family ABC transporter substrate-binding protein</fullName>
    </submittedName>
</protein>
<organism evidence="3 4">
    <name type="scientific">Chelatococcus sambhunathii</name>
    <dbReference type="NCBI Taxonomy" id="363953"/>
    <lineage>
        <taxon>Bacteria</taxon>
        <taxon>Pseudomonadati</taxon>
        <taxon>Pseudomonadota</taxon>
        <taxon>Alphaproteobacteria</taxon>
        <taxon>Hyphomicrobiales</taxon>
        <taxon>Chelatococcaceae</taxon>
        <taxon>Chelatococcus</taxon>
    </lineage>
</organism>
<dbReference type="InterPro" id="IPR052910">
    <property type="entry name" value="ABC-Purine-Binding"/>
</dbReference>